<gene>
    <name evidence="1" type="ORF">BJP34_12525</name>
</gene>
<dbReference type="EMBL" id="CP017599">
    <property type="protein sequence ID" value="AOX00165.1"/>
    <property type="molecule type" value="Genomic_DNA"/>
</dbReference>
<organism evidence="1 2">
    <name type="scientific">Moorena producens PAL-8-15-08-1</name>
    <dbReference type="NCBI Taxonomy" id="1458985"/>
    <lineage>
        <taxon>Bacteria</taxon>
        <taxon>Bacillati</taxon>
        <taxon>Cyanobacteriota</taxon>
        <taxon>Cyanophyceae</taxon>
        <taxon>Coleofasciculales</taxon>
        <taxon>Coleofasciculaceae</taxon>
        <taxon>Moorena</taxon>
    </lineage>
</organism>
<dbReference type="Proteomes" id="UP000177870">
    <property type="component" value="Chromosome"/>
</dbReference>
<sequence>MNAQSPGFGQAPVGPPTLILLAKKTFSNISLKTAVIIAPQPPILGEHELNVTHLLLLCKEILISPTVSTLGDFQTFVPPRIGGLGGRNHTQNQQRLQKNLITEVISWSSL</sequence>
<protein>
    <submittedName>
        <fullName evidence="1">Uncharacterized protein</fullName>
    </submittedName>
</protein>
<name>A0A1D8TRC9_9CYAN</name>
<reference evidence="2" key="1">
    <citation type="submission" date="2016-10" db="EMBL/GenBank/DDBJ databases">
        <title>Comparative genomics uncovers the prolific and rare metabolic potential of the cyanobacterial genus Moorea.</title>
        <authorList>
            <person name="Leao T."/>
            <person name="Castelao G."/>
            <person name="Korobeynikov A."/>
            <person name="Monroe E.A."/>
            <person name="Podell S."/>
            <person name="Glukhov E."/>
            <person name="Allen E."/>
            <person name="Gerwick W.H."/>
            <person name="Gerwick L."/>
        </authorList>
    </citation>
    <scope>NUCLEOTIDE SEQUENCE [LARGE SCALE GENOMIC DNA]</scope>
    <source>
        <strain evidence="2">PAL-8-15-08-1</strain>
    </source>
</reference>
<evidence type="ECO:0000313" key="2">
    <source>
        <dbReference type="Proteomes" id="UP000177870"/>
    </source>
</evidence>
<dbReference type="AlphaFoldDB" id="A0A1D8TRC9"/>
<accession>A0A1D8TRC9</accession>
<evidence type="ECO:0000313" key="1">
    <source>
        <dbReference type="EMBL" id="AOX00165.1"/>
    </source>
</evidence>
<proteinExistence type="predicted"/>
<dbReference type="KEGG" id="mpro:BJP34_12525"/>